<evidence type="ECO:0000313" key="2">
    <source>
        <dbReference type="EMBL" id="TCS93940.1"/>
    </source>
</evidence>
<dbReference type="RefSeq" id="WP_131925330.1">
    <property type="nucleotide sequence ID" value="NZ_SMAG01000005.1"/>
</dbReference>
<feature type="signal peptide" evidence="1">
    <location>
        <begin position="1"/>
        <end position="23"/>
    </location>
</feature>
<name>A0A4R3L574_9BACL</name>
<accession>A0A4R3L574</accession>
<dbReference type="OrthoDB" id="2988181at2"/>
<feature type="chain" id="PRO_5039653196" description="Outer membrane lipoprotein-sorting protein" evidence="1">
    <location>
        <begin position="24"/>
        <end position="220"/>
    </location>
</feature>
<evidence type="ECO:0008006" key="4">
    <source>
        <dbReference type="Google" id="ProtNLM"/>
    </source>
</evidence>
<keyword evidence="3" id="KW-1185">Reference proteome</keyword>
<evidence type="ECO:0000313" key="3">
    <source>
        <dbReference type="Proteomes" id="UP000294937"/>
    </source>
</evidence>
<reference evidence="2 3" key="1">
    <citation type="submission" date="2019-03" db="EMBL/GenBank/DDBJ databases">
        <title>Genomic Encyclopedia of Type Strains, Phase IV (KMG-IV): sequencing the most valuable type-strain genomes for metagenomic binning, comparative biology and taxonomic classification.</title>
        <authorList>
            <person name="Goeker M."/>
        </authorList>
    </citation>
    <scope>NUCLEOTIDE SEQUENCE [LARGE SCALE GENOMIC DNA]</scope>
    <source>
        <strain evidence="2 3">DSM 45707</strain>
    </source>
</reference>
<dbReference type="Proteomes" id="UP000294937">
    <property type="component" value="Unassembled WGS sequence"/>
</dbReference>
<proteinExistence type="predicted"/>
<dbReference type="PROSITE" id="PS51257">
    <property type="entry name" value="PROKAR_LIPOPROTEIN"/>
    <property type="match status" value="1"/>
</dbReference>
<dbReference type="AlphaFoldDB" id="A0A4R3L574"/>
<organism evidence="2 3">
    <name type="scientific">Hazenella coriacea</name>
    <dbReference type="NCBI Taxonomy" id="1179467"/>
    <lineage>
        <taxon>Bacteria</taxon>
        <taxon>Bacillati</taxon>
        <taxon>Bacillota</taxon>
        <taxon>Bacilli</taxon>
        <taxon>Bacillales</taxon>
        <taxon>Thermoactinomycetaceae</taxon>
        <taxon>Hazenella</taxon>
    </lineage>
</organism>
<protein>
    <recommendedName>
        <fullName evidence="4">Outer membrane lipoprotein-sorting protein</fullName>
    </recommendedName>
</protein>
<gene>
    <name evidence="2" type="ORF">EDD58_105151</name>
</gene>
<dbReference type="EMBL" id="SMAG01000005">
    <property type="protein sequence ID" value="TCS93940.1"/>
    <property type="molecule type" value="Genomic_DNA"/>
</dbReference>
<comment type="caution">
    <text evidence="2">The sequence shown here is derived from an EMBL/GenBank/DDBJ whole genome shotgun (WGS) entry which is preliminary data.</text>
</comment>
<evidence type="ECO:0000256" key="1">
    <source>
        <dbReference type="SAM" id="SignalP"/>
    </source>
</evidence>
<sequence>MRHLLILLSLCVLVGCSSIPVESSQVSKNFRGEDPLYLDDLEQVLTKKSNQSSYGYTVKMKLQNQETIWQGNQTNEDWTLTSSKPTPVTVSKKGKQVSFQLNGKTENLTVEQTGVISPLDHFRLVQEIKKEVKLISTEVKQGNTWVQLKVSIDEGLLAQKIKKRLLKSSNDYPFIPEISDQIKVSYQVTYIQETKELAELSMQIESKTDHKEEIVYRFGE</sequence>
<keyword evidence="1" id="KW-0732">Signal</keyword>